<reference evidence="3" key="1">
    <citation type="submission" date="2019-10" db="EMBL/GenBank/DDBJ databases">
        <title>Draft genome sequece of Microseira wollei NIES-4236.</title>
        <authorList>
            <person name="Yamaguchi H."/>
            <person name="Suzuki S."/>
            <person name="Kawachi M."/>
        </authorList>
    </citation>
    <scope>NUCLEOTIDE SEQUENCE</scope>
    <source>
        <strain evidence="3">NIES-4236</strain>
    </source>
</reference>
<name>A0AAV3XRT9_9CYAN</name>
<dbReference type="PROSITE" id="PS01098">
    <property type="entry name" value="LIPASE_GDSL_SER"/>
    <property type="match status" value="1"/>
</dbReference>
<dbReference type="InterPro" id="IPR013830">
    <property type="entry name" value="SGNH_hydro"/>
</dbReference>
<evidence type="ECO:0000259" key="2">
    <source>
        <dbReference type="Pfam" id="PF13472"/>
    </source>
</evidence>
<dbReference type="Gene3D" id="3.40.50.1110">
    <property type="entry name" value="SGNH hydrolase"/>
    <property type="match status" value="1"/>
</dbReference>
<feature type="compositionally biased region" description="Basic and acidic residues" evidence="1">
    <location>
        <begin position="115"/>
        <end position="126"/>
    </location>
</feature>
<keyword evidence="4" id="KW-1185">Reference proteome</keyword>
<gene>
    <name evidence="3" type="ORF">MiSe_84440</name>
</gene>
<feature type="region of interest" description="Disordered" evidence="1">
    <location>
        <begin position="115"/>
        <end position="140"/>
    </location>
</feature>
<evidence type="ECO:0000256" key="1">
    <source>
        <dbReference type="SAM" id="MobiDB-lite"/>
    </source>
</evidence>
<dbReference type="Proteomes" id="UP001050975">
    <property type="component" value="Unassembled WGS sequence"/>
</dbReference>
<dbReference type="Pfam" id="PF13472">
    <property type="entry name" value="Lipase_GDSL_2"/>
    <property type="match status" value="1"/>
</dbReference>
<dbReference type="AlphaFoldDB" id="A0AAV3XRT9"/>
<dbReference type="EMBL" id="BLAY01000237">
    <property type="protein sequence ID" value="GET43619.1"/>
    <property type="molecule type" value="Genomic_DNA"/>
</dbReference>
<comment type="caution">
    <text evidence="3">The sequence shown here is derived from an EMBL/GenBank/DDBJ whole genome shotgun (WGS) entry which is preliminary data.</text>
</comment>
<sequence length="349" mass="38991">MRKLPVKVTLLVLAAIVALFVIVEVSLRLLFGFGNPLTYIADEKIGYLLAPNQRTRRFGNRIEINEYSMRSGAVTKERSPDTFRVLVLGDSIANGGWWTDQTNIISEMLAQQLREPDGETGGRGDGENFASSQNPIPPRPALTRGKFKIQNSHVEVLNASANSWGPRNELAYLQRFGTFDAQVVVLIINTDDLFATTPSSVVVGRDRNYPDRKPPLAIVEAIGRYLLPEQTIPELAQVNAEGGDRVGRNLEAIGKIQAMATSTNSHFLLVMTPLLREIGKPGPRDYEIKARSRIAEFTESQQLKYIDFLPVFNSIQQPETLYRDHIHLSPQGNQLVSKAISKAILYFRF</sequence>
<dbReference type="SUPFAM" id="SSF52266">
    <property type="entry name" value="SGNH hydrolase"/>
    <property type="match status" value="1"/>
</dbReference>
<feature type="domain" description="SGNH hydrolase-type esterase" evidence="2">
    <location>
        <begin position="87"/>
        <end position="335"/>
    </location>
</feature>
<protein>
    <recommendedName>
        <fullName evidence="2">SGNH hydrolase-type esterase domain-containing protein</fullName>
    </recommendedName>
</protein>
<dbReference type="GO" id="GO:0016298">
    <property type="term" value="F:lipase activity"/>
    <property type="evidence" value="ECO:0007669"/>
    <property type="project" value="InterPro"/>
</dbReference>
<dbReference type="InterPro" id="IPR036514">
    <property type="entry name" value="SGNH_hydro_sf"/>
</dbReference>
<organism evidence="3 4">
    <name type="scientific">Microseira wollei NIES-4236</name>
    <dbReference type="NCBI Taxonomy" id="2530354"/>
    <lineage>
        <taxon>Bacteria</taxon>
        <taxon>Bacillati</taxon>
        <taxon>Cyanobacteriota</taxon>
        <taxon>Cyanophyceae</taxon>
        <taxon>Oscillatoriophycideae</taxon>
        <taxon>Aerosakkonematales</taxon>
        <taxon>Aerosakkonemataceae</taxon>
        <taxon>Microseira</taxon>
    </lineage>
</organism>
<proteinExistence type="predicted"/>
<dbReference type="GO" id="GO:0006629">
    <property type="term" value="P:lipid metabolic process"/>
    <property type="evidence" value="ECO:0007669"/>
    <property type="project" value="InterPro"/>
</dbReference>
<evidence type="ECO:0000313" key="4">
    <source>
        <dbReference type="Proteomes" id="UP001050975"/>
    </source>
</evidence>
<accession>A0AAV3XRT9</accession>
<dbReference type="InterPro" id="IPR008265">
    <property type="entry name" value="Lipase_GDSL_AS"/>
</dbReference>
<evidence type="ECO:0000313" key="3">
    <source>
        <dbReference type="EMBL" id="GET43619.1"/>
    </source>
</evidence>